<keyword evidence="3" id="KW-1185">Reference proteome</keyword>
<dbReference type="EMBL" id="JAFLEQ010000016">
    <property type="protein sequence ID" value="MBN9644715.1"/>
    <property type="molecule type" value="Genomic_DNA"/>
</dbReference>
<feature type="region of interest" description="Disordered" evidence="1">
    <location>
        <begin position="1"/>
        <end position="73"/>
    </location>
</feature>
<gene>
    <name evidence="2" type="ORF">JZY06_08855</name>
</gene>
<comment type="caution">
    <text evidence="2">The sequence shown here is derived from an EMBL/GenBank/DDBJ whole genome shotgun (WGS) entry which is preliminary data.</text>
</comment>
<reference evidence="2" key="1">
    <citation type="submission" date="2021-03" db="EMBL/GenBank/DDBJ databases">
        <authorList>
            <person name="Sun Q."/>
        </authorList>
    </citation>
    <scope>NUCLEOTIDE SEQUENCE</scope>
    <source>
        <strain evidence="2">CCM 8862</strain>
    </source>
</reference>
<evidence type="ECO:0000256" key="1">
    <source>
        <dbReference type="SAM" id="MobiDB-lite"/>
    </source>
</evidence>
<evidence type="ECO:0000313" key="2">
    <source>
        <dbReference type="EMBL" id="MBN9644715.1"/>
    </source>
</evidence>
<dbReference type="Proteomes" id="UP000664332">
    <property type="component" value="Unassembled WGS sequence"/>
</dbReference>
<accession>A0A939E1H1</accession>
<dbReference type="AlphaFoldDB" id="A0A939E1H1"/>
<feature type="compositionally biased region" description="Basic and acidic residues" evidence="1">
    <location>
        <begin position="43"/>
        <end position="61"/>
    </location>
</feature>
<protein>
    <submittedName>
        <fullName evidence="2">Uncharacterized protein</fullName>
    </submittedName>
</protein>
<evidence type="ECO:0000313" key="3">
    <source>
        <dbReference type="Proteomes" id="UP000664332"/>
    </source>
</evidence>
<sequence>MTHDNPAPQPGHRLGRTGRRRRVVRAPDCPDYDPTADQPVASTRRDSGGADNRGGFDEEFWKQQLPPHWGTGL</sequence>
<name>A0A939E1H1_9CORY</name>
<feature type="compositionally biased region" description="Basic residues" evidence="1">
    <location>
        <begin position="13"/>
        <end position="24"/>
    </location>
</feature>
<proteinExistence type="predicted"/>
<organism evidence="2 3">
    <name type="scientific">Corynebacterium mendelii</name>
    <dbReference type="NCBI Taxonomy" id="2765362"/>
    <lineage>
        <taxon>Bacteria</taxon>
        <taxon>Bacillati</taxon>
        <taxon>Actinomycetota</taxon>
        <taxon>Actinomycetes</taxon>
        <taxon>Mycobacteriales</taxon>
        <taxon>Corynebacteriaceae</taxon>
        <taxon>Corynebacterium</taxon>
    </lineage>
</organism>
<dbReference type="RefSeq" id="WP_207279198.1">
    <property type="nucleotide sequence ID" value="NZ_JAFLEQ010000016.1"/>
</dbReference>